<gene>
    <name evidence="1" type="ORF">BDN71DRAFT_1162437</name>
</gene>
<dbReference type="OrthoDB" id="1055148at2759"/>
<sequence>MTSCITSAFKPRLDSRLLRQRSMNVIIDMDIGYAIDVGENKDPYVAIAEKALAGLNKASFHGAFLVEVMPILKYIPAWISGAGF</sequence>
<name>A0A9P5ZUN2_PLEER</name>
<dbReference type="AlphaFoldDB" id="A0A9P5ZUN2"/>
<evidence type="ECO:0000313" key="2">
    <source>
        <dbReference type="Proteomes" id="UP000807025"/>
    </source>
</evidence>
<protein>
    <submittedName>
        <fullName evidence="1">Uncharacterized protein</fullName>
    </submittedName>
</protein>
<comment type="caution">
    <text evidence="1">The sequence shown here is derived from an EMBL/GenBank/DDBJ whole genome shotgun (WGS) entry which is preliminary data.</text>
</comment>
<dbReference type="EMBL" id="MU154592">
    <property type="protein sequence ID" value="KAF9493020.1"/>
    <property type="molecule type" value="Genomic_DNA"/>
</dbReference>
<proteinExistence type="predicted"/>
<accession>A0A9P5ZUN2</accession>
<keyword evidence="2" id="KW-1185">Reference proteome</keyword>
<evidence type="ECO:0000313" key="1">
    <source>
        <dbReference type="EMBL" id="KAF9493020.1"/>
    </source>
</evidence>
<dbReference type="Proteomes" id="UP000807025">
    <property type="component" value="Unassembled WGS sequence"/>
</dbReference>
<reference evidence="1" key="1">
    <citation type="submission" date="2020-11" db="EMBL/GenBank/DDBJ databases">
        <authorList>
            <consortium name="DOE Joint Genome Institute"/>
            <person name="Ahrendt S."/>
            <person name="Riley R."/>
            <person name="Andreopoulos W."/>
            <person name="Labutti K."/>
            <person name="Pangilinan J."/>
            <person name="Ruiz-Duenas F.J."/>
            <person name="Barrasa J.M."/>
            <person name="Sanchez-Garcia M."/>
            <person name="Camarero S."/>
            <person name="Miyauchi S."/>
            <person name="Serrano A."/>
            <person name="Linde D."/>
            <person name="Babiker R."/>
            <person name="Drula E."/>
            <person name="Ayuso-Fernandez I."/>
            <person name="Pacheco R."/>
            <person name="Padilla G."/>
            <person name="Ferreira P."/>
            <person name="Barriuso J."/>
            <person name="Kellner H."/>
            <person name="Castanera R."/>
            <person name="Alfaro M."/>
            <person name="Ramirez L."/>
            <person name="Pisabarro A.G."/>
            <person name="Kuo A."/>
            <person name="Tritt A."/>
            <person name="Lipzen A."/>
            <person name="He G."/>
            <person name="Yan M."/>
            <person name="Ng V."/>
            <person name="Cullen D."/>
            <person name="Martin F."/>
            <person name="Rosso M.-N."/>
            <person name="Henrissat B."/>
            <person name="Hibbett D."/>
            <person name="Martinez A.T."/>
            <person name="Grigoriev I.V."/>
        </authorList>
    </citation>
    <scope>NUCLEOTIDE SEQUENCE</scope>
    <source>
        <strain evidence="1">ATCC 90797</strain>
    </source>
</reference>
<organism evidence="1 2">
    <name type="scientific">Pleurotus eryngii</name>
    <name type="common">Boletus of the steppes</name>
    <dbReference type="NCBI Taxonomy" id="5323"/>
    <lineage>
        <taxon>Eukaryota</taxon>
        <taxon>Fungi</taxon>
        <taxon>Dikarya</taxon>
        <taxon>Basidiomycota</taxon>
        <taxon>Agaricomycotina</taxon>
        <taxon>Agaricomycetes</taxon>
        <taxon>Agaricomycetidae</taxon>
        <taxon>Agaricales</taxon>
        <taxon>Pleurotineae</taxon>
        <taxon>Pleurotaceae</taxon>
        <taxon>Pleurotus</taxon>
    </lineage>
</organism>